<accession>A0A9P6VFY1</accession>
<name>A0A9P6VFY1_9HELO</name>
<feature type="region of interest" description="Disordered" evidence="1">
    <location>
        <begin position="25"/>
        <end position="49"/>
    </location>
</feature>
<dbReference type="AlphaFoldDB" id="A0A9P6VFY1"/>
<evidence type="ECO:0000313" key="2">
    <source>
        <dbReference type="EMBL" id="KAG0647092.1"/>
    </source>
</evidence>
<evidence type="ECO:0000256" key="1">
    <source>
        <dbReference type="SAM" id="MobiDB-lite"/>
    </source>
</evidence>
<dbReference type="Proteomes" id="UP000785200">
    <property type="component" value="Unassembled WGS sequence"/>
</dbReference>
<reference evidence="2" key="1">
    <citation type="submission" date="2019-07" db="EMBL/GenBank/DDBJ databases">
        <title>Hyphodiscus hymeniophilus genome sequencing and assembly.</title>
        <authorList>
            <person name="Kramer G."/>
            <person name="Nodwell J."/>
        </authorList>
    </citation>
    <scope>NUCLEOTIDE SEQUENCE</scope>
    <source>
        <strain evidence="2">ATCC 34498</strain>
    </source>
</reference>
<gene>
    <name evidence="2" type="ORF">D0Z07_6950</name>
</gene>
<proteinExistence type="predicted"/>
<evidence type="ECO:0000313" key="3">
    <source>
        <dbReference type="Proteomes" id="UP000785200"/>
    </source>
</evidence>
<comment type="caution">
    <text evidence="2">The sequence shown here is derived from an EMBL/GenBank/DDBJ whole genome shotgun (WGS) entry which is preliminary data.</text>
</comment>
<organism evidence="2 3">
    <name type="scientific">Hyphodiscus hymeniophilus</name>
    <dbReference type="NCBI Taxonomy" id="353542"/>
    <lineage>
        <taxon>Eukaryota</taxon>
        <taxon>Fungi</taxon>
        <taxon>Dikarya</taxon>
        <taxon>Ascomycota</taxon>
        <taxon>Pezizomycotina</taxon>
        <taxon>Leotiomycetes</taxon>
        <taxon>Helotiales</taxon>
        <taxon>Hyphodiscaceae</taxon>
        <taxon>Hyphodiscus</taxon>
    </lineage>
</organism>
<feature type="compositionally biased region" description="Polar residues" evidence="1">
    <location>
        <begin position="25"/>
        <end position="35"/>
    </location>
</feature>
<dbReference type="EMBL" id="VNKQ01000013">
    <property type="protein sequence ID" value="KAG0647092.1"/>
    <property type="molecule type" value="Genomic_DNA"/>
</dbReference>
<keyword evidence="3" id="KW-1185">Reference proteome</keyword>
<sequence length="113" mass="12508">MPGRGKTALLRPIFAVLRPAATNGNRFTNGYNPTRQAGGHFPNCRGKAPPDVSNIKWSRAYNNADSKFRRANRLGTSQARAARFSGRIRALAIEDLKKEGELVAGYVDHSRFH</sequence>
<protein>
    <submittedName>
        <fullName evidence="2">Uncharacterized protein</fullName>
    </submittedName>
</protein>